<dbReference type="PANTHER" id="PTHR21227">
    <property type="entry name" value="TRNA-SPLICING ENDONUCLEASE SUBUNIT SEN2"/>
    <property type="match status" value="1"/>
</dbReference>
<dbReference type="InterPro" id="IPR036167">
    <property type="entry name" value="tRNA_intron_Endo_cat-like_sf"/>
</dbReference>
<dbReference type="RefSeq" id="XP_033389593.1">
    <property type="nucleotide sequence ID" value="XM_033530758.1"/>
</dbReference>
<dbReference type="InterPro" id="IPR006676">
    <property type="entry name" value="tRNA_splic"/>
</dbReference>
<evidence type="ECO:0000256" key="5">
    <source>
        <dbReference type="PIRSR" id="PIRSR011789-1"/>
    </source>
</evidence>
<dbReference type="Gene3D" id="3.40.1350.10">
    <property type="match status" value="1"/>
</dbReference>
<proteinExistence type="inferred from homology"/>
<dbReference type="InterPro" id="IPR016589">
    <property type="entry name" value="tRNA_splic_SEN2"/>
</dbReference>
<feature type="compositionally biased region" description="Basic and acidic residues" evidence="6">
    <location>
        <begin position="153"/>
        <end position="185"/>
    </location>
</feature>
<dbReference type="PANTHER" id="PTHR21227:SF0">
    <property type="entry name" value="TRNA-SPLICING ENDONUCLEASE SUBUNIT SEN2"/>
    <property type="match status" value="1"/>
</dbReference>
<dbReference type="GO" id="GO:0005737">
    <property type="term" value="C:cytoplasm"/>
    <property type="evidence" value="ECO:0007669"/>
    <property type="project" value="TreeGrafter"/>
</dbReference>
<dbReference type="Proteomes" id="UP000799778">
    <property type="component" value="Unassembled WGS sequence"/>
</dbReference>
<dbReference type="InterPro" id="IPR011856">
    <property type="entry name" value="tRNA_endonuc-like_dom_sf"/>
</dbReference>
<dbReference type="FunFam" id="3.40.1350.10:FF:000007">
    <property type="entry name" value="tRNA-splicing endonuclease subunit Sen2"/>
    <property type="match status" value="1"/>
</dbReference>
<dbReference type="CDD" id="cd22363">
    <property type="entry name" value="tRNA-intron_lyase_C"/>
    <property type="match status" value="1"/>
</dbReference>
<name>A0A6A5Y9I6_9PLEO</name>
<dbReference type="GO" id="GO:0000213">
    <property type="term" value="F:tRNA-intron lyase activity"/>
    <property type="evidence" value="ECO:0007669"/>
    <property type="project" value="UniProtKB-UniRule"/>
</dbReference>
<keyword evidence="9" id="KW-1185">Reference proteome</keyword>
<evidence type="ECO:0000313" key="9">
    <source>
        <dbReference type="Proteomes" id="UP000799778"/>
    </source>
</evidence>
<comment type="similarity">
    <text evidence="1 4">Belongs to the tRNA-intron endonuclease family.</text>
</comment>
<evidence type="ECO:0000313" key="8">
    <source>
        <dbReference type="EMBL" id="KAF2021254.1"/>
    </source>
</evidence>
<dbReference type="AlphaFoldDB" id="A0A6A5Y9I6"/>
<dbReference type="InterPro" id="IPR006677">
    <property type="entry name" value="tRNA_intron_Endonuc_cat-like"/>
</dbReference>
<dbReference type="OrthoDB" id="10249562at2759"/>
<keyword evidence="3 4" id="KW-0456">Lyase</keyword>
<comment type="function">
    <text evidence="4">Constitutes one of the two catalytic subunit of the tRNA-splicing endonuclease complex, a complex responsible for identification and cleavage of the splice sites in pre-tRNA. It cleaves pre-tRNA at the 5'- and 3'-splice sites to release the intron. The products are an intron and two tRNA half-molecules bearing 2',3'-cyclic phosphate and 5'-OH termini. There are no conserved sequences at the splice sites, but the intron is invariably located at the same site in the gene, placing the splice sites an invariant distance from the constant structural features of the tRNA body.</text>
</comment>
<feature type="region of interest" description="Disordered" evidence="6">
    <location>
        <begin position="135"/>
        <end position="185"/>
    </location>
</feature>
<dbReference type="SUPFAM" id="SSF53032">
    <property type="entry name" value="tRNA-intron endonuclease catalytic domain-like"/>
    <property type="match status" value="1"/>
</dbReference>
<feature type="active site" evidence="5">
    <location>
        <position position="403"/>
    </location>
</feature>
<dbReference type="GO" id="GO:0003676">
    <property type="term" value="F:nucleic acid binding"/>
    <property type="evidence" value="ECO:0007669"/>
    <property type="project" value="InterPro"/>
</dbReference>
<dbReference type="GeneID" id="54288155"/>
<sequence>MATDVQAQPASENALATTEVLGQNGVNKEEQKNENKPRPKPQRFKRPDYNTIHSKPLPLEVYPLPAFIPHNPLSVVRIAIALISHSIRPPSSNEKVHLSYFSPETQSVHVTDAESIKALWERGFFGAGSLSRSEPRWLDQEKRKRGLEASQTSEERTRKVREDRRQFKLQRAKEQAQAREEQLRREGKIVNEENLASIVASEASQNADAAAVVPLDNSGAQPGDHDVSENPGSKEESLEAVRKLEEELASIEDQEHLQLTLEEAFFLTYALGALKVFHSDTPLESSSALFRHCCSYTSDPLADNAISVPIAPDNDFVMRYAVYHHFRSLGWVVRSGIKFAVDFLLYNRGPAFAHAEFSIMIIPSYTNSYWSETEDRLAECRKKEHRDWWWLHRVNRVQTQVFKTLMLVYVDVPPPWDLKAGGDVDIGSVLSQYKIREFMIKRWTPNRNRN</sequence>
<dbReference type="Pfam" id="PF01974">
    <property type="entry name" value="tRNA_int_endo"/>
    <property type="match status" value="1"/>
</dbReference>
<gene>
    <name evidence="8" type="ORF">BU24DRAFT_446312</name>
</gene>
<feature type="active site" evidence="5">
    <location>
        <position position="346"/>
    </location>
</feature>
<feature type="region of interest" description="Disordered" evidence="6">
    <location>
        <begin position="215"/>
        <end position="235"/>
    </location>
</feature>
<feature type="compositionally biased region" description="Basic and acidic residues" evidence="6">
    <location>
        <begin position="27"/>
        <end position="37"/>
    </location>
</feature>
<evidence type="ECO:0000259" key="7">
    <source>
        <dbReference type="Pfam" id="PF01974"/>
    </source>
</evidence>
<accession>A0A6A5Y9I6</accession>
<feature type="compositionally biased region" description="Basic and acidic residues" evidence="6">
    <location>
        <begin position="223"/>
        <end position="235"/>
    </location>
</feature>
<evidence type="ECO:0000256" key="2">
    <source>
        <dbReference type="ARBA" id="ARBA00022694"/>
    </source>
</evidence>
<dbReference type="PIRSF" id="PIRSF011789">
    <property type="entry name" value="tRNA_splic_SEN2"/>
    <property type="match status" value="1"/>
</dbReference>
<organism evidence="8 9">
    <name type="scientific">Aaosphaeria arxii CBS 175.79</name>
    <dbReference type="NCBI Taxonomy" id="1450172"/>
    <lineage>
        <taxon>Eukaryota</taxon>
        <taxon>Fungi</taxon>
        <taxon>Dikarya</taxon>
        <taxon>Ascomycota</taxon>
        <taxon>Pezizomycotina</taxon>
        <taxon>Dothideomycetes</taxon>
        <taxon>Pleosporomycetidae</taxon>
        <taxon>Pleosporales</taxon>
        <taxon>Pleosporales incertae sedis</taxon>
        <taxon>Aaosphaeria</taxon>
    </lineage>
</organism>
<reference evidence="8" key="1">
    <citation type="journal article" date="2020" name="Stud. Mycol.">
        <title>101 Dothideomycetes genomes: a test case for predicting lifestyles and emergence of pathogens.</title>
        <authorList>
            <person name="Haridas S."/>
            <person name="Albert R."/>
            <person name="Binder M."/>
            <person name="Bloem J."/>
            <person name="Labutti K."/>
            <person name="Salamov A."/>
            <person name="Andreopoulos B."/>
            <person name="Baker S."/>
            <person name="Barry K."/>
            <person name="Bills G."/>
            <person name="Bluhm B."/>
            <person name="Cannon C."/>
            <person name="Castanera R."/>
            <person name="Culley D."/>
            <person name="Daum C."/>
            <person name="Ezra D."/>
            <person name="Gonzalez J."/>
            <person name="Henrissat B."/>
            <person name="Kuo A."/>
            <person name="Liang C."/>
            <person name="Lipzen A."/>
            <person name="Lutzoni F."/>
            <person name="Magnuson J."/>
            <person name="Mondo S."/>
            <person name="Nolan M."/>
            <person name="Ohm R."/>
            <person name="Pangilinan J."/>
            <person name="Park H.-J."/>
            <person name="Ramirez L."/>
            <person name="Alfaro M."/>
            <person name="Sun H."/>
            <person name="Tritt A."/>
            <person name="Yoshinaga Y."/>
            <person name="Zwiers L.-H."/>
            <person name="Turgeon B."/>
            <person name="Goodwin S."/>
            <person name="Spatafora J."/>
            <person name="Crous P."/>
            <person name="Grigoriev I."/>
        </authorList>
    </citation>
    <scope>NUCLEOTIDE SEQUENCE</scope>
    <source>
        <strain evidence="8">CBS 175.79</strain>
    </source>
</reference>
<dbReference type="EC" id="4.6.1.16" evidence="4"/>
<evidence type="ECO:0000256" key="3">
    <source>
        <dbReference type="ARBA" id="ARBA00023239"/>
    </source>
</evidence>
<feature type="active site" evidence="5">
    <location>
        <position position="354"/>
    </location>
</feature>
<evidence type="ECO:0000256" key="4">
    <source>
        <dbReference type="PIRNR" id="PIRNR011789"/>
    </source>
</evidence>
<evidence type="ECO:0000256" key="1">
    <source>
        <dbReference type="ARBA" id="ARBA00008078"/>
    </source>
</evidence>
<feature type="compositionally biased region" description="Polar residues" evidence="6">
    <location>
        <begin position="1"/>
        <end position="26"/>
    </location>
</feature>
<feature type="domain" description="tRNA intron endonuclease catalytic" evidence="7">
    <location>
        <begin position="316"/>
        <end position="411"/>
    </location>
</feature>
<dbReference type="GO" id="GO:0000379">
    <property type="term" value="P:tRNA-type intron splice site recognition and cleavage"/>
    <property type="evidence" value="ECO:0007669"/>
    <property type="project" value="TreeGrafter"/>
</dbReference>
<dbReference type="EMBL" id="ML978066">
    <property type="protein sequence ID" value="KAF2021254.1"/>
    <property type="molecule type" value="Genomic_DNA"/>
</dbReference>
<protein>
    <recommendedName>
        <fullName evidence="4">tRNA-splicing endonuclease subunit Sen2</fullName>
        <ecNumber evidence="4">4.6.1.16</ecNumber>
    </recommendedName>
</protein>
<keyword evidence="2 4" id="KW-0819">tRNA processing</keyword>
<evidence type="ECO:0000256" key="6">
    <source>
        <dbReference type="SAM" id="MobiDB-lite"/>
    </source>
</evidence>
<dbReference type="GO" id="GO:0000214">
    <property type="term" value="C:tRNA-intron endonuclease complex"/>
    <property type="evidence" value="ECO:0007669"/>
    <property type="project" value="UniProtKB-UniRule"/>
</dbReference>
<feature type="region of interest" description="Disordered" evidence="6">
    <location>
        <begin position="1"/>
        <end position="49"/>
    </location>
</feature>